<evidence type="ECO:0000313" key="1">
    <source>
        <dbReference type="EMBL" id="KKN20927.1"/>
    </source>
</evidence>
<name>A0A0F9P904_9ZZZZ</name>
<reference evidence="1" key="1">
    <citation type="journal article" date="2015" name="Nature">
        <title>Complex archaea that bridge the gap between prokaryotes and eukaryotes.</title>
        <authorList>
            <person name="Spang A."/>
            <person name="Saw J.H."/>
            <person name="Jorgensen S.L."/>
            <person name="Zaremba-Niedzwiedzka K."/>
            <person name="Martijn J."/>
            <person name="Lind A.E."/>
            <person name="van Eijk R."/>
            <person name="Schleper C."/>
            <person name="Guy L."/>
            <person name="Ettema T.J."/>
        </authorList>
    </citation>
    <scope>NUCLEOTIDE SEQUENCE</scope>
</reference>
<gene>
    <name evidence="1" type="ORF">LCGC14_0930600</name>
</gene>
<organism evidence="1">
    <name type="scientific">marine sediment metagenome</name>
    <dbReference type="NCBI Taxonomy" id="412755"/>
    <lineage>
        <taxon>unclassified sequences</taxon>
        <taxon>metagenomes</taxon>
        <taxon>ecological metagenomes</taxon>
    </lineage>
</organism>
<dbReference type="EMBL" id="LAZR01003195">
    <property type="protein sequence ID" value="KKN20927.1"/>
    <property type="molecule type" value="Genomic_DNA"/>
</dbReference>
<protein>
    <submittedName>
        <fullName evidence="1">Uncharacterized protein</fullName>
    </submittedName>
</protein>
<dbReference type="AlphaFoldDB" id="A0A0F9P904"/>
<accession>A0A0F9P904</accession>
<proteinExistence type="predicted"/>
<comment type="caution">
    <text evidence="1">The sequence shown here is derived from an EMBL/GenBank/DDBJ whole genome shotgun (WGS) entry which is preliminary data.</text>
</comment>
<sequence>MRGSQGGKHAIRGYLAQILISVMKTLREDNTWDEFEIESEEEDKVDTKYTSLDLSEILAVQVKQSINRINESKIKKWAEELRNDIKATSYELHIVSYTTEDVIKMKSHKGVSLKLHQVNYKELKESATDRLNNYVGYLGYNRTNPRFIEIILKSLITDFFFWAINGGKISRKDFDDNIKSYMSFDNPDLIVKEDKKTDDNVKLRNRVQSIFKNIREDLNKLKIEEHTLVSQGNTDYHYILKQSWDHEASDKANLKLFMNGFYEYIRSIKKDDRKYFGINAAGDISFCFKKYKFLNYLIRCPSHLAIANRELINIILSDMKEISKNRYQIELD</sequence>